<accession>A0A127A520</accession>
<dbReference type="GO" id="GO:0003700">
    <property type="term" value="F:DNA-binding transcription factor activity"/>
    <property type="evidence" value="ECO:0007669"/>
    <property type="project" value="TreeGrafter"/>
</dbReference>
<dbReference type="Proteomes" id="UP000070134">
    <property type="component" value="Chromosome"/>
</dbReference>
<evidence type="ECO:0000256" key="1">
    <source>
        <dbReference type="ARBA" id="ARBA00023015"/>
    </source>
</evidence>
<dbReference type="GO" id="GO:0000976">
    <property type="term" value="F:transcription cis-regulatory region binding"/>
    <property type="evidence" value="ECO:0007669"/>
    <property type="project" value="TreeGrafter"/>
</dbReference>
<dbReference type="InterPro" id="IPR001647">
    <property type="entry name" value="HTH_TetR"/>
</dbReference>
<keyword evidence="7" id="KW-1185">Reference proteome</keyword>
<protein>
    <submittedName>
        <fullName evidence="6">TetR family transcriptional regulator</fullName>
    </submittedName>
</protein>
<dbReference type="PROSITE" id="PS50977">
    <property type="entry name" value="HTH_TETR_2"/>
    <property type="match status" value="1"/>
</dbReference>
<evidence type="ECO:0000256" key="4">
    <source>
        <dbReference type="PROSITE-ProRule" id="PRU00335"/>
    </source>
</evidence>
<reference evidence="6 7" key="1">
    <citation type="submission" date="2016-02" db="EMBL/GenBank/DDBJ databases">
        <title>Complete genome of Sinomonas atrocyanea KCTC 3377.</title>
        <authorList>
            <person name="Kim K.M."/>
        </authorList>
    </citation>
    <scope>NUCLEOTIDE SEQUENCE [LARGE SCALE GENOMIC DNA]</scope>
    <source>
        <strain evidence="6 7">KCTC 3377</strain>
    </source>
</reference>
<dbReference type="Gene3D" id="1.10.357.10">
    <property type="entry name" value="Tetracycline Repressor, domain 2"/>
    <property type="match status" value="1"/>
</dbReference>
<dbReference type="EMBL" id="CP014518">
    <property type="protein sequence ID" value="AMM34588.1"/>
    <property type="molecule type" value="Genomic_DNA"/>
</dbReference>
<evidence type="ECO:0000313" key="7">
    <source>
        <dbReference type="Proteomes" id="UP000070134"/>
    </source>
</evidence>
<evidence type="ECO:0000259" key="5">
    <source>
        <dbReference type="PROSITE" id="PS50977"/>
    </source>
</evidence>
<dbReference type="KEGG" id="satk:SA2016_3934"/>
<dbReference type="InterPro" id="IPR009057">
    <property type="entry name" value="Homeodomain-like_sf"/>
</dbReference>
<dbReference type="PANTHER" id="PTHR30055:SF234">
    <property type="entry name" value="HTH-TYPE TRANSCRIPTIONAL REGULATOR BETI"/>
    <property type="match status" value="1"/>
</dbReference>
<keyword evidence="2 4" id="KW-0238">DNA-binding</keyword>
<feature type="domain" description="HTH tetR-type" evidence="5">
    <location>
        <begin position="20"/>
        <end position="80"/>
    </location>
</feature>
<name>A0A127A520_9MICC</name>
<dbReference type="AlphaFoldDB" id="A0A127A520"/>
<keyword evidence="1" id="KW-0805">Transcription regulation</keyword>
<organism evidence="6 7">
    <name type="scientific">Sinomonas atrocyanea</name>
    <dbReference type="NCBI Taxonomy" id="37927"/>
    <lineage>
        <taxon>Bacteria</taxon>
        <taxon>Bacillati</taxon>
        <taxon>Actinomycetota</taxon>
        <taxon>Actinomycetes</taxon>
        <taxon>Micrococcales</taxon>
        <taxon>Micrococcaceae</taxon>
        <taxon>Sinomonas</taxon>
    </lineage>
</organism>
<gene>
    <name evidence="6" type="ORF">SA2016_3934</name>
</gene>
<evidence type="ECO:0000256" key="3">
    <source>
        <dbReference type="ARBA" id="ARBA00023163"/>
    </source>
</evidence>
<dbReference type="InterPro" id="IPR050109">
    <property type="entry name" value="HTH-type_TetR-like_transc_reg"/>
</dbReference>
<proteinExistence type="predicted"/>
<feature type="DNA-binding region" description="H-T-H motif" evidence="4">
    <location>
        <begin position="43"/>
        <end position="62"/>
    </location>
</feature>
<evidence type="ECO:0000256" key="2">
    <source>
        <dbReference type="ARBA" id="ARBA00023125"/>
    </source>
</evidence>
<keyword evidence="3" id="KW-0804">Transcription</keyword>
<dbReference type="PATRIC" id="fig|37927.3.peg.4036"/>
<dbReference type="STRING" id="37927.SA2016_3934"/>
<dbReference type="RefSeq" id="WP_084249833.1">
    <property type="nucleotide sequence ID" value="NZ_BJMO01000006.1"/>
</dbReference>
<sequence>MEHGTAVEDGPGTLRERKKQLTRRAIHDAAFALAAERGLAQVTVADICAGAGISERTFFNYFPSKAAAVLGLPATALSEEQEQAFLAGPGTLVDDLCELVSGIAGGPEGDIPRIKELMGFEPDLLAALHQWSSGARKGVIRLAEQRATPQRARLAVGLVFAALMLHADTSYSGGTGPASPADLRQTVARLCAVGRGEGESGSG</sequence>
<dbReference type="PANTHER" id="PTHR30055">
    <property type="entry name" value="HTH-TYPE TRANSCRIPTIONAL REGULATOR RUTR"/>
    <property type="match status" value="1"/>
</dbReference>
<evidence type="ECO:0000313" key="6">
    <source>
        <dbReference type="EMBL" id="AMM34588.1"/>
    </source>
</evidence>
<dbReference type="Pfam" id="PF00440">
    <property type="entry name" value="TetR_N"/>
    <property type="match status" value="1"/>
</dbReference>
<dbReference type="SUPFAM" id="SSF46689">
    <property type="entry name" value="Homeodomain-like"/>
    <property type="match status" value="1"/>
</dbReference>
<dbReference type="OrthoDB" id="8688418at2"/>